<dbReference type="GO" id="GO:0098046">
    <property type="term" value="C:type V protein secretion system complex"/>
    <property type="evidence" value="ECO:0007669"/>
    <property type="project" value="TreeGrafter"/>
</dbReference>
<dbReference type="InterPro" id="IPR013686">
    <property type="entry name" value="Polypept-transport_assoc_ShlB"/>
</dbReference>
<dbReference type="InterPro" id="IPR005565">
    <property type="entry name" value="Hemolysn_activator_HlyB_C"/>
</dbReference>
<feature type="domain" description="POTRA" evidence="10">
    <location>
        <begin position="70"/>
        <end position="145"/>
    </location>
</feature>
<dbReference type="PROSITE" id="PS51779">
    <property type="entry name" value="POTRA"/>
    <property type="match status" value="1"/>
</dbReference>
<evidence type="ECO:0000256" key="9">
    <source>
        <dbReference type="SAM" id="MobiDB-lite"/>
    </source>
</evidence>
<evidence type="ECO:0000256" key="3">
    <source>
        <dbReference type="ARBA" id="ARBA00022448"/>
    </source>
</evidence>
<keyword evidence="3" id="KW-0813">Transport</keyword>
<comment type="caution">
    <text evidence="11">The sequence shown here is derived from an EMBL/GenBank/DDBJ whole genome shotgun (WGS) entry which is preliminary data.</text>
</comment>
<comment type="similarity">
    <text evidence="2">Belongs to the TPS (TC 1.B.20) family.</text>
</comment>
<dbReference type="GO" id="GO:0009279">
    <property type="term" value="C:cell outer membrane"/>
    <property type="evidence" value="ECO:0007669"/>
    <property type="project" value="UniProtKB-SubCell"/>
</dbReference>
<evidence type="ECO:0000256" key="8">
    <source>
        <dbReference type="ARBA" id="ARBA00023237"/>
    </source>
</evidence>
<proteinExistence type="inferred from homology"/>
<accession>A0A4Q7E7V7</accession>
<keyword evidence="12" id="KW-1185">Reference proteome</keyword>
<dbReference type="InterPro" id="IPR051544">
    <property type="entry name" value="TPS_OM_transporter"/>
</dbReference>
<evidence type="ECO:0000256" key="5">
    <source>
        <dbReference type="ARBA" id="ARBA00022692"/>
    </source>
</evidence>
<dbReference type="GO" id="GO:0008320">
    <property type="term" value="F:protein transmembrane transporter activity"/>
    <property type="evidence" value="ECO:0007669"/>
    <property type="project" value="TreeGrafter"/>
</dbReference>
<dbReference type="Gene3D" id="3.10.20.310">
    <property type="entry name" value="membrane protein fhac"/>
    <property type="match status" value="1"/>
</dbReference>
<keyword evidence="8" id="KW-0998">Cell outer membrane</keyword>
<name>A0A4Q7E7V7_9CYAN</name>
<evidence type="ECO:0000256" key="1">
    <source>
        <dbReference type="ARBA" id="ARBA00004442"/>
    </source>
</evidence>
<gene>
    <name evidence="11" type="ORF">DYY88_18390</name>
</gene>
<keyword evidence="5" id="KW-0812">Transmembrane</keyword>
<sequence length="562" mass="60979">MAQALPLVPPAPEPVAQVTSPNRPGTSPSLEPLPDIAPPAPLPAPEELLGPDFTPAPPPELPLPGDEITFTVQQFTLVGSTVYTDADFADEFAQYVDRPITFDDLLTVRDAITAQYREDGYLTSGAIVPPQPLQDGIVEIQIIEGSVEDIDIEGTRRLHPAYVSSRLGLGAQAPLQIDDLLRQLQLLQLNPLIETISADLQAGTVPGTNRLVVTVTEADSFRMGYTLDNNRSPSVGSIRHQLRANEGNVTGYGDTLSLSTSFTEGSQDLDLAYSLPVSPYNTLVTAYYSTTHSDVIESPFDILEASSEASVFELTVQHPLVQTPTEEVVLGLIGSHQRTQTFLGIDDIGGFPLSAGADEDGRTRVSAVRFFQGWTRRSPQQVFAVRSQFNLGVDAFGATINDGDTPDSEFFSWLGQAQWVRLLAPDTPLIVRGSLQLTPDALLTLERYGLGGQATVRGYRQDELLTDNGAALSVEARIPVWQSDTQTALLQITPFIDGGHGWNTREADPADNTLLSVGAGLLLQVRDATFRLDWGIPLLQRDGSDNTLQEQGLYFTLDLPFF</sequence>
<reference evidence="11 12" key="1">
    <citation type="submission" date="2018-11" db="EMBL/GenBank/DDBJ databases">
        <title>Whole genome sequencing of an environmental sample.</title>
        <authorList>
            <person name="Sarangi A.N."/>
            <person name="Singh D."/>
            <person name="Tripathy S."/>
        </authorList>
    </citation>
    <scope>NUCLEOTIDE SEQUENCE [LARGE SCALE GENOMIC DNA]</scope>
    <source>
        <strain evidence="11 12">Lakshadweep</strain>
    </source>
</reference>
<dbReference type="GO" id="GO:0046819">
    <property type="term" value="P:protein secretion by the type V secretion system"/>
    <property type="evidence" value="ECO:0007669"/>
    <property type="project" value="TreeGrafter"/>
</dbReference>
<keyword evidence="4" id="KW-1134">Transmembrane beta strand</keyword>
<evidence type="ECO:0000256" key="4">
    <source>
        <dbReference type="ARBA" id="ARBA00022452"/>
    </source>
</evidence>
<keyword evidence="6" id="KW-0653">Protein transport</keyword>
<dbReference type="PANTHER" id="PTHR34597:SF3">
    <property type="entry name" value="OUTER MEMBRANE TRANSPORTER CDIB"/>
    <property type="match status" value="1"/>
</dbReference>
<feature type="region of interest" description="Disordered" evidence="9">
    <location>
        <begin position="1"/>
        <end position="53"/>
    </location>
</feature>
<evidence type="ECO:0000256" key="7">
    <source>
        <dbReference type="ARBA" id="ARBA00023136"/>
    </source>
</evidence>
<protein>
    <submittedName>
        <fullName evidence="11">ShlB/FhaC/HecB family hemolysin secretion/activation protein</fullName>
    </submittedName>
</protein>
<dbReference type="InterPro" id="IPR034746">
    <property type="entry name" value="POTRA"/>
</dbReference>
<evidence type="ECO:0000313" key="11">
    <source>
        <dbReference type="EMBL" id="RZM76705.1"/>
    </source>
</evidence>
<comment type="subcellular location">
    <subcellularLocation>
        <location evidence="1">Cell outer membrane</location>
    </subcellularLocation>
</comment>
<organism evidence="11 12">
    <name type="scientific">Leptolyngbya iicbica LK</name>
    <dbReference type="NCBI Taxonomy" id="2294035"/>
    <lineage>
        <taxon>Bacteria</taxon>
        <taxon>Bacillati</taxon>
        <taxon>Cyanobacteriota</taxon>
        <taxon>Cyanophyceae</taxon>
        <taxon>Leptolyngbyales</taxon>
        <taxon>Leptolyngbyaceae</taxon>
        <taxon>Leptolyngbya group</taxon>
        <taxon>Leptolyngbya</taxon>
        <taxon>Leptolyngbya iicbica</taxon>
    </lineage>
</organism>
<feature type="compositionally biased region" description="Pro residues" evidence="9">
    <location>
        <begin position="35"/>
        <end position="44"/>
    </location>
</feature>
<dbReference type="OrthoDB" id="596066at2"/>
<evidence type="ECO:0000256" key="6">
    <source>
        <dbReference type="ARBA" id="ARBA00022927"/>
    </source>
</evidence>
<feature type="compositionally biased region" description="Polar residues" evidence="9">
    <location>
        <begin position="19"/>
        <end position="29"/>
    </location>
</feature>
<dbReference type="PANTHER" id="PTHR34597">
    <property type="entry name" value="SLR1661 PROTEIN"/>
    <property type="match status" value="1"/>
</dbReference>
<dbReference type="Pfam" id="PF03865">
    <property type="entry name" value="ShlB"/>
    <property type="match status" value="1"/>
</dbReference>
<evidence type="ECO:0000256" key="2">
    <source>
        <dbReference type="ARBA" id="ARBA00009055"/>
    </source>
</evidence>
<keyword evidence="7" id="KW-0472">Membrane</keyword>
<evidence type="ECO:0000313" key="12">
    <source>
        <dbReference type="Proteomes" id="UP000292459"/>
    </source>
</evidence>
<dbReference type="Gene3D" id="2.40.160.50">
    <property type="entry name" value="membrane protein fhac: a member of the omp85/tpsb transporter family"/>
    <property type="match status" value="1"/>
</dbReference>
<dbReference type="EMBL" id="QVFV01000005">
    <property type="protein sequence ID" value="RZM76705.1"/>
    <property type="molecule type" value="Genomic_DNA"/>
</dbReference>
<dbReference type="Proteomes" id="UP000292459">
    <property type="component" value="Unassembled WGS sequence"/>
</dbReference>
<dbReference type="Pfam" id="PF08479">
    <property type="entry name" value="POTRA_2"/>
    <property type="match status" value="1"/>
</dbReference>
<dbReference type="AlphaFoldDB" id="A0A4Q7E7V7"/>
<evidence type="ECO:0000259" key="10">
    <source>
        <dbReference type="PROSITE" id="PS51779"/>
    </source>
</evidence>